<dbReference type="Proteomes" id="UP000013261">
    <property type="component" value="Unassembled WGS sequence"/>
</dbReference>
<evidence type="ECO:0000313" key="1">
    <source>
        <dbReference type="EMBL" id="ENW97420.1"/>
    </source>
</evidence>
<dbReference type="AlphaFoldDB" id="N9MVU8"/>
<comment type="caution">
    <text evidence="1">The sequence shown here is derived from an EMBL/GenBank/DDBJ whole genome shotgun (WGS) entry which is preliminary data.</text>
</comment>
<sequence>MSSLFYIWDAKQHHPEVTIDSLAQAEYYATNSQCTGFTEKFKNWLLNVENIVTNPELAANFDDEIIGSFTNVTRYFDAADNVFKIEQGLLVKSKYLYKILIETLRQHNLVAFDARSYLFFSQEQIFPDQHNIERMLDAVSAVTHQQLEQFKAIPPTREKLSIFADQWLDLNKDDLAFTRKMKNNQFNQLNNYYRDFNKLLYEQILILCSNKSNMISYREINLLTYIQVSSKKAIRILRQHSIDGYILQYLPSVHGIIGEPNHLNDPKKLQYILQQIYDFLIYDAEKHQDIETLNQWLNHGDEKEYITGLGAISRLVLAKYVNDPLYNQLVAEALPYVHRDRFFKNMTVEKFHERLEQEIENILEN</sequence>
<dbReference type="EMBL" id="APRL01000001">
    <property type="protein sequence ID" value="ENW97420.1"/>
    <property type="molecule type" value="Genomic_DNA"/>
</dbReference>
<proteinExistence type="predicted"/>
<gene>
    <name evidence="1" type="ORF">F904_00258</name>
</gene>
<dbReference type="PATRIC" id="fig|1217703.3.peg.242"/>
<dbReference type="OrthoDB" id="6677258at2"/>
<protein>
    <submittedName>
        <fullName evidence="1">Uncharacterized protein</fullName>
    </submittedName>
</protein>
<organism evidence="1 2">
    <name type="scientific">Acinetobacter dispersus</name>
    <dbReference type="NCBI Taxonomy" id="70348"/>
    <lineage>
        <taxon>Bacteria</taxon>
        <taxon>Pseudomonadati</taxon>
        <taxon>Pseudomonadota</taxon>
        <taxon>Gammaproteobacteria</taxon>
        <taxon>Moraxellales</taxon>
        <taxon>Moraxellaceae</taxon>
        <taxon>Acinetobacter</taxon>
    </lineage>
</organism>
<name>N9MVU8_9GAMM</name>
<dbReference type="RefSeq" id="WP_005183774.1">
    <property type="nucleotide sequence ID" value="NZ_KB850048.1"/>
</dbReference>
<reference evidence="1 2" key="1">
    <citation type="submission" date="2013-02" db="EMBL/GenBank/DDBJ databases">
        <title>The Genome Sequence of Acinetobacter sp. ANC 4105.</title>
        <authorList>
            <consortium name="The Broad Institute Genome Sequencing Platform"/>
            <consortium name="The Broad Institute Genome Sequencing Center for Infectious Disease"/>
            <person name="Cerqueira G."/>
            <person name="Feldgarden M."/>
            <person name="Courvalin P."/>
            <person name="Perichon B."/>
            <person name="Grillot-Courvalin C."/>
            <person name="Clermont D."/>
            <person name="Rocha E."/>
            <person name="Yoon E.-J."/>
            <person name="Nemec A."/>
            <person name="Walker B."/>
            <person name="Young S.K."/>
            <person name="Zeng Q."/>
            <person name="Gargeya S."/>
            <person name="Fitzgerald M."/>
            <person name="Haas B."/>
            <person name="Abouelleil A."/>
            <person name="Alvarado L."/>
            <person name="Arachchi H.M."/>
            <person name="Berlin A.M."/>
            <person name="Chapman S.B."/>
            <person name="Dewar J."/>
            <person name="Goldberg J."/>
            <person name="Griggs A."/>
            <person name="Gujja S."/>
            <person name="Hansen M."/>
            <person name="Howarth C."/>
            <person name="Imamovic A."/>
            <person name="Larimer J."/>
            <person name="McCowan C."/>
            <person name="Murphy C."/>
            <person name="Neiman D."/>
            <person name="Pearson M."/>
            <person name="Priest M."/>
            <person name="Roberts A."/>
            <person name="Saif S."/>
            <person name="Shea T."/>
            <person name="Sisk P."/>
            <person name="Sykes S."/>
            <person name="Wortman J."/>
            <person name="Nusbaum C."/>
            <person name="Birren B."/>
        </authorList>
    </citation>
    <scope>NUCLEOTIDE SEQUENCE [LARGE SCALE GENOMIC DNA]</scope>
    <source>
        <strain evidence="1 2">ANC 4105</strain>
    </source>
</reference>
<dbReference type="eggNOG" id="ENOG50303JS">
    <property type="taxonomic scope" value="Bacteria"/>
</dbReference>
<keyword evidence="2" id="KW-1185">Reference proteome</keyword>
<evidence type="ECO:0000313" key="2">
    <source>
        <dbReference type="Proteomes" id="UP000013261"/>
    </source>
</evidence>
<dbReference type="HOGENOM" id="CLU_757853_0_0_6"/>
<accession>N9MVU8</accession>